<dbReference type="InterPro" id="IPR032710">
    <property type="entry name" value="NTF2-like_dom_sf"/>
</dbReference>
<name>A0A395JKY1_9GAMM</name>
<dbReference type="EMBL" id="QNRT01000002">
    <property type="protein sequence ID" value="RBP51239.1"/>
    <property type="molecule type" value="Genomic_DNA"/>
</dbReference>
<accession>A0A395JKY1</accession>
<evidence type="ECO:0000259" key="1">
    <source>
        <dbReference type="Pfam" id="PF17775"/>
    </source>
</evidence>
<keyword evidence="3" id="KW-1185">Reference proteome</keyword>
<comment type="caution">
    <text evidence="2">The sequence shown here is derived from an EMBL/GenBank/DDBJ whole genome shotgun (WGS) entry which is preliminary data.</text>
</comment>
<dbReference type="Proteomes" id="UP000253083">
    <property type="component" value="Unassembled WGS sequence"/>
</dbReference>
<sequence length="128" mass="14562">MTTTCPCNPNKLFSECCQPLLIKQRVAKTPVQLMRSRYSAYALGGYGEYLLETWLPSDASNLTAVDLSVRSFDWQGLTILRKSQQGDVGQVEFQARFVEHQGQQSVHHEKSLFRRIAGRWYYAGVAET</sequence>
<dbReference type="Pfam" id="PF17775">
    <property type="entry name" value="YchJ_M-like"/>
    <property type="match status" value="1"/>
</dbReference>
<dbReference type="SUPFAM" id="SSF54427">
    <property type="entry name" value="NTF2-like"/>
    <property type="match status" value="1"/>
</dbReference>
<evidence type="ECO:0000313" key="3">
    <source>
        <dbReference type="Proteomes" id="UP000253083"/>
    </source>
</evidence>
<reference evidence="2 3" key="1">
    <citation type="submission" date="2018-06" db="EMBL/GenBank/DDBJ databases">
        <title>Genomic Encyclopedia of Type Strains, Phase IV (KMG-IV): sequencing the most valuable type-strain genomes for metagenomic binning, comparative biology and taxonomic classification.</title>
        <authorList>
            <person name="Goeker M."/>
        </authorList>
    </citation>
    <scope>NUCLEOTIDE SEQUENCE [LARGE SCALE GENOMIC DNA]</scope>
    <source>
        <strain evidence="2 3">DSM 24032</strain>
    </source>
</reference>
<organism evidence="2 3">
    <name type="scientific">Arenicella xantha</name>
    <dbReference type="NCBI Taxonomy" id="644221"/>
    <lineage>
        <taxon>Bacteria</taxon>
        <taxon>Pseudomonadati</taxon>
        <taxon>Pseudomonadota</taxon>
        <taxon>Gammaproteobacteria</taxon>
        <taxon>Arenicellales</taxon>
        <taxon>Arenicellaceae</taxon>
        <taxon>Arenicella</taxon>
    </lineage>
</organism>
<dbReference type="Gene3D" id="3.10.450.50">
    <property type="match status" value="1"/>
</dbReference>
<protein>
    <submittedName>
        <fullName evidence="2">SEC-C motif-containing protein</fullName>
    </submittedName>
</protein>
<dbReference type="FunCoup" id="A0A395JKY1">
    <property type="interactions" value="29"/>
</dbReference>
<proteinExistence type="predicted"/>
<dbReference type="InterPro" id="IPR048469">
    <property type="entry name" value="YchJ-like_M"/>
</dbReference>
<dbReference type="InParanoid" id="A0A395JKY1"/>
<dbReference type="OrthoDB" id="21421at2"/>
<gene>
    <name evidence="2" type="ORF">DFR28_102658</name>
</gene>
<dbReference type="AlphaFoldDB" id="A0A395JKY1"/>
<evidence type="ECO:0000313" key="2">
    <source>
        <dbReference type="EMBL" id="RBP51239.1"/>
    </source>
</evidence>
<feature type="domain" description="YchJ-like middle NTF2-like" evidence="1">
    <location>
        <begin position="29"/>
        <end position="123"/>
    </location>
</feature>
<dbReference type="RefSeq" id="WP_113954021.1">
    <property type="nucleotide sequence ID" value="NZ_QNRT01000002.1"/>
</dbReference>